<evidence type="ECO:0000256" key="12">
    <source>
        <dbReference type="ARBA" id="ARBA00022989"/>
    </source>
</evidence>
<dbReference type="InterPro" id="IPR001611">
    <property type="entry name" value="Leu-rich_rpt"/>
</dbReference>
<comment type="catalytic activity">
    <reaction evidence="16">
        <text>L-seryl-[protein] + ATP = O-phospho-L-seryl-[protein] + ADP + H(+)</text>
        <dbReference type="Rhea" id="RHEA:17989"/>
        <dbReference type="Rhea" id="RHEA-COMP:9863"/>
        <dbReference type="Rhea" id="RHEA-COMP:11604"/>
        <dbReference type="ChEBI" id="CHEBI:15378"/>
        <dbReference type="ChEBI" id="CHEBI:29999"/>
        <dbReference type="ChEBI" id="CHEBI:30616"/>
        <dbReference type="ChEBI" id="CHEBI:83421"/>
        <dbReference type="ChEBI" id="CHEBI:456216"/>
        <dbReference type="EC" id="2.7.11.1"/>
    </reaction>
</comment>
<dbReference type="Gene3D" id="3.80.10.10">
    <property type="entry name" value="Ribonuclease Inhibitor"/>
    <property type="match status" value="3"/>
</dbReference>
<dbReference type="GO" id="GO:0033612">
    <property type="term" value="F:receptor serine/threonine kinase binding"/>
    <property type="evidence" value="ECO:0007669"/>
    <property type="project" value="TreeGrafter"/>
</dbReference>
<dbReference type="InterPro" id="IPR013210">
    <property type="entry name" value="LRR_N_plant-typ"/>
</dbReference>
<evidence type="ECO:0000256" key="1">
    <source>
        <dbReference type="ARBA" id="ARBA00004370"/>
    </source>
</evidence>
<dbReference type="Gene3D" id="1.10.510.10">
    <property type="entry name" value="Transferase(Phosphotransferase) domain 1"/>
    <property type="match status" value="2"/>
</dbReference>
<dbReference type="GO" id="GO:0004674">
    <property type="term" value="F:protein serine/threonine kinase activity"/>
    <property type="evidence" value="ECO:0007669"/>
    <property type="project" value="UniProtKB-KW"/>
</dbReference>
<dbReference type="Proteomes" id="UP001172457">
    <property type="component" value="Chromosome 1"/>
</dbReference>
<dbReference type="FunFam" id="1.10.510.10:FF:001023">
    <property type="entry name" value="Os07g0541700 protein"/>
    <property type="match status" value="1"/>
</dbReference>
<comment type="caution">
    <text evidence="18">The sequence shown here is derived from an EMBL/GenBank/DDBJ whole genome shotgun (WGS) entry which is preliminary data.</text>
</comment>
<evidence type="ECO:0000256" key="7">
    <source>
        <dbReference type="ARBA" id="ARBA00022729"/>
    </source>
</evidence>
<keyword evidence="11" id="KW-0067">ATP-binding</keyword>
<dbReference type="InterPro" id="IPR011009">
    <property type="entry name" value="Kinase-like_dom_sf"/>
</dbReference>
<dbReference type="Pfam" id="PF00560">
    <property type="entry name" value="LRR_1"/>
    <property type="match status" value="3"/>
</dbReference>
<keyword evidence="3" id="KW-0723">Serine/threonine-protein kinase</keyword>
<protein>
    <recommendedName>
        <fullName evidence="2">non-specific serine/threonine protein kinase</fullName>
        <ecNumber evidence="2">2.7.11.1</ecNumber>
    </recommendedName>
</protein>
<accession>A0AA38UB08</accession>
<evidence type="ECO:0000256" key="2">
    <source>
        <dbReference type="ARBA" id="ARBA00012513"/>
    </source>
</evidence>
<evidence type="ECO:0000313" key="18">
    <source>
        <dbReference type="EMBL" id="KAJ9566228.1"/>
    </source>
</evidence>
<keyword evidence="14" id="KW-0325">Glycoprotein</keyword>
<evidence type="ECO:0000256" key="13">
    <source>
        <dbReference type="ARBA" id="ARBA00023136"/>
    </source>
</evidence>
<organism evidence="18 19">
    <name type="scientific">Centaurea solstitialis</name>
    <name type="common">yellow star-thistle</name>
    <dbReference type="NCBI Taxonomy" id="347529"/>
    <lineage>
        <taxon>Eukaryota</taxon>
        <taxon>Viridiplantae</taxon>
        <taxon>Streptophyta</taxon>
        <taxon>Embryophyta</taxon>
        <taxon>Tracheophyta</taxon>
        <taxon>Spermatophyta</taxon>
        <taxon>Magnoliopsida</taxon>
        <taxon>eudicotyledons</taxon>
        <taxon>Gunneridae</taxon>
        <taxon>Pentapetalae</taxon>
        <taxon>asterids</taxon>
        <taxon>campanulids</taxon>
        <taxon>Asterales</taxon>
        <taxon>Asteraceae</taxon>
        <taxon>Carduoideae</taxon>
        <taxon>Cardueae</taxon>
        <taxon>Centaureinae</taxon>
        <taxon>Centaurea</taxon>
    </lineage>
</organism>
<dbReference type="EC" id="2.7.11.1" evidence="2"/>
<reference evidence="18" key="1">
    <citation type="submission" date="2023-03" db="EMBL/GenBank/DDBJ databases">
        <title>Chromosome-scale reference genome and RAD-based genetic map of yellow starthistle (Centaurea solstitialis) reveal putative structural variation and QTLs associated with invader traits.</title>
        <authorList>
            <person name="Reatini B."/>
            <person name="Cang F.A."/>
            <person name="Jiang Q."/>
            <person name="Mckibben M.T.W."/>
            <person name="Barker M.S."/>
            <person name="Rieseberg L.H."/>
            <person name="Dlugosch K.M."/>
        </authorList>
    </citation>
    <scope>NUCLEOTIDE SEQUENCE</scope>
    <source>
        <strain evidence="18">CAN-66</strain>
        <tissue evidence="18">Leaf</tissue>
    </source>
</reference>
<keyword evidence="9" id="KW-0547">Nucleotide-binding</keyword>
<dbReference type="GO" id="GO:0016020">
    <property type="term" value="C:membrane"/>
    <property type="evidence" value="ECO:0007669"/>
    <property type="project" value="UniProtKB-SubCell"/>
</dbReference>
<keyword evidence="7" id="KW-0732">Signal</keyword>
<dbReference type="InterPro" id="IPR000719">
    <property type="entry name" value="Prot_kinase_dom"/>
</dbReference>
<dbReference type="InterPro" id="IPR050647">
    <property type="entry name" value="Plant_LRR-RLKs"/>
</dbReference>
<keyword evidence="5" id="KW-0808">Transferase</keyword>
<dbReference type="GO" id="GO:0005524">
    <property type="term" value="F:ATP binding"/>
    <property type="evidence" value="ECO:0007669"/>
    <property type="project" value="UniProtKB-KW"/>
</dbReference>
<gene>
    <name evidence="18" type="ORF">OSB04_002194</name>
</gene>
<evidence type="ECO:0000256" key="15">
    <source>
        <dbReference type="ARBA" id="ARBA00047899"/>
    </source>
</evidence>
<evidence type="ECO:0000256" key="16">
    <source>
        <dbReference type="ARBA" id="ARBA00048679"/>
    </source>
</evidence>
<dbReference type="SUPFAM" id="SSF56112">
    <property type="entry name" value="Protein kinase-like (PK-like)"/>
    <property type="match status" value="1"/>
</dbReference>
<evidence type="ECO:0000256" key="14">
    <source>
        <dbReference type="ARBA" id="ARBA00023180"/>
    </source>
</evidence>
<dbReference type="SMART" id="SM00220">
    <property type="entry name" value="S_TKc"/>
    <property type="match status" value="1"/>
</dbReference>
<keyword evidence="10" id="KW-0418">Kinase</keyword>
<name>A0AA38UB08_9ASTR</name>
<dbReference type="PANTHER" id="PTHR48056">
    <property type="entry name" value="LRR RECEPTOR-LIKE SERINE/THREONINE-PROTEIN KINASE-RELATED"/>
    <property type="match status" value="1"/>
</dbReference>
<evidence type="ECO:0000256" key="6">
    <source>
        <dbReference type="ARBA" id="ARBA00022692"/>
    </source>
</evidence>
<dbReference type="PANTHER" id="PTHR48056:SF41">
    <property type="entry name" value="RECEPTOR-LIKE PROTEIN KINASE HAIKU2"/>
    <property type="match status" value="1"/>
</dbReference>
<evidence type="ECO:0000256" key="9">
    <source>
        <dbReference type="ARBA" id="ARBA00022741"/>
    </source>
</evidence>
<keyword evidence="12" id="KW-1133">Transmembrane helix</keyword>
<dbReference type="Pfam" id="PF08263">
    <property type="entry name" value="LRRNT_2"/>
    <property type="match status" value="2"/>
</dbReference>
<dbReference type="PROSITE" id="PS50011">
    <property type="entry name" value="PROTEIN_KINASE_DOM"/>
    <property type="match status" value="1"/>
</dbReference>
<comment type="catalytic activity">
    <reaction evidence="15">
        <text>L-threonyl-[protein] + ATP = O-phospho-L-threonyl-[protein] + ADP + H(+)</text>
        <dbReference type="Rhea" id="RHEA:46608"/>
        <dbReference type="Rhea" id="RHEA-COMP:11060"/>
        <dbReference type="Rhea" id="RHEA-COMP:11605"/>
        <dbReference type="ChEBI" id="CHEBI:15378"/>
        <dbReference type="ChEBI" id="CHEBI:30013"/>
        <dbReference type="ChEBI" id="CHEBI:30616"/>
        <dbReference type="ChEBI" id="CHEBI:61977"/>
        <dbReference type="ChEBI" id="CHEBI:456216"/>
        <dbReference type="EC" id="2.7.11.1"/>
    </reaction>
</comment>
<dbReference type="EMBL" id="JARYMX010000001">
    <property type="protein sequence ID" value="KAJ9566228.1"/>
    <property type="molecule type" value="Genomic_DNA"/>
</dbReference>
<feature type="domain" description="Protein kinase" evidence="17">
    <location>
        <begin position="209"/>
        <end position="502"/>
    </location>
</feature>
<dbReference type="AlphaFoldDB" id="A0AA38UB08"/>
<comment type="subcellular location">
    <subcellularLocation>
        <location evidence="1">Membrane</location>
    </subcellularLocation>
</comment>
<evidence type="ECO:0000256" key="10">
    <source>
        <dbReference type="ARBA" id="ARBA00022777"/>
    </source>
</evidence>
<dbReference type="FunFam" id="3.80.10.10:FF:000041">
    <property type="entry name" value="LRR receptor-like serine/threonine-protein kinase ERECTA"/>
    <property type="match status" value="1"/>
</dbReference>
<keyword evidence="13" id="KW-0472">Membrane</keyword>
<dbReference type="SUPFAM" id="SSF52058">
    <property type="entry name" value="L domain-like"/>
    <property type="match status" value="1"/>
</dbReference>
<keyword evidence="4" id="KW-0433">Leucine-rich repeat</keyword>
<keyword evidence="6" id="KW-0812">Transmembrane</keyword>
<evidence type="ECO:0000256" key="11">
    <source>
        <dbReference type="ARBA" id="ARBA00022840"/>
    </source>
</evidence>
<evidence type="ECO:0000256" key="8">
    <source>
        <dbReference type="ARBA" id="ARBA00022737"/>
    </source>
</evidence>
<evidence type="ECO:0000256" key="3">
    <source>
        <dbReference type="ARBA" id="ARBA00022527"/>
    </source>
</evidence>
<evidence type="ECO:0000256" key="5">
    <source>
        <dbReference type="ARBA" id="ARBA00022679"/>
    </source>
</evidence>
<dbReference type="InterPro" id="IPR032675">
    <property type="entry name" value="LRR_dom_sf"/>
</dbReference>
<proteinExistence type="predicted"/>
<sequence>MHPSSSQSDRQHTILVKIKTDLGRAKVFTNWNTKNPVCNFIGIVCSGENSVKEIDLSHQKLAGALDFDSICSSSLGSSLEKLSLGSNLLHVPVYFYLSFSSSPCIPSSSQSDPQHTILLKIKTDLGRAKVFTNWNTKNPVCNFIGIVCSGENSVKEINLSHQKLSGALDFDLICSSSLGSSLKKLSLRSNLLHGTISSHVSNCTNLNYLDLSDNHFSGEFPEISSLTKYHFLKLNLSGFSGQFPWKSLQYLTNLTNLSLGDNPFELTPFPLEILNLEKLQNLFFSNSSIQGTIPEAIGNLLSLQTLELSDNYLVGEIPDTITKLNNLQEVEMDWNVRYMIAMGAAQGLEYLHHKCAQLVIHRDVKSSYILLDEEMKPKIVDFGLAKIVQANNVMDSTEIIAGTYGYIAPVILMELVTGKKPIQSEFGENKDIVCWIHDEIRSDEMSDEMRSKDTLITLVDPTIAYDCKEDAVKMLMIALHCTKKTPGLRPSMEKVVKMLERIQPCPPVDIVNAPANVPLRRCYTPTFPHRSLPSFQVNALANSSSPALLHIGVSSPSSSFIPHPWTKAAKLSNLAGHPYDVNDLYRDMNFLKPYHPDWLSSVIWMKMIDHWNEQWKTLSLASCKNRMTEVDGEISLVDRFRSESTMLAW</sequence>
<dbReference type="Pfam" id="PF00069">
    <property type="entry name" value="Pkinase"/>
    <property type="match status" value="1"/>
</dbReference>
<dbReference type="PROSITE" id="PS51450">
    <property type="entry name" value="LRR"/>
    <property type="match status" value="1"/>
</dbReference>
<keyword evidence="19" id="KW-1185">Reference proteome</keyword>
<evidence type="ECO:0000259" key="17">
    <source>
        <dbReference type="PROSITE" id="PS50011"/>
    </source>
</evidence>
<keyword evidence="8" id="KW-0677">Repeat</keyword>
<evidence type="ECO:0000256" key="4">
    <source>
        <dbReference type="ARBA" id="ARBA00022614"/>
    </source>
</evidence>
<evidence type="ECO:0000313" key="19">
    <source>
        <dbReference type="Proteomes" id="UP001172457"/>
    </source>
</evidence>